<keyword evidence="5 9" id="KW-1133">Transmembrane helix</keyword>
<dbReference type="InterPro" id="IPR044566">
    <property type="entry name" value="RMV1-like"/>
</dbReference>
<evidence type="ECO:0000256" key="2">
    <source>
        <dbReference type="ARBA" id="ARBA00022448"/>
    </source>
</evidence>
<evidence type="ECO:0000313" key="10">
    <source>
        <dbReference type="EMBL" id="ETO73147.1"/>
    </source>
</evidence>
<feature type="transmembrane region" description="Helical" evidence="9">
    <location>
        <begin position="209"/>
        <end position="235"/>
    </location>
</feature>
<evidence type="ECO:0000256" key="7">
    <source>
        <dbReference type="ARBA" id="ARBA00024041"/>
    </source>
</evidence>
<comment type="subcellular location">
    <subcellularLocation>
        <location evidence="1">Cell membrane</location>
        <topology evidence="1">Multi-pass membrane protein</topology>
    </subcellularLocation>
</comment>
<feature type="transmembrane region" description="Helical" evidence="9">
    <location>
        <begin position="141"/>
        <end position="160"/>
    </location>
</feature>
<dbReference type="GO" id="GO:0015203">
    <property type="term" value="F:polyamine transmembrane transporter activity"/>
    <property type="evidence" value="ECO:0007669"/>
    <property type="project" value="UniProtKB-ARBA"/>
</dbReference>
<protein>
    <recommendedName>
        <fullName evidence="12">Amino acid permease/ SLC12A domain-containing protein</fullName>
    </recommendedName>
</protein>
<evidence type="ECO:0000256" key="6">
    <source>
        <dbReference type="ARBA" id="ARBA00023136"/>
    </source>
</evidence>
<evidence type="ECO:0000256" key="3">
    <source>
        <dbReference type="ARBA" id="ARBA00022475"/>
    </source>
</evidence>
<feature type="transmembrane region" description="Helical" evidence="9">
    <location>
        <begin position="427"/>
        <end position="445"/>
    </location>
</feature>
<keyword evidence="4 9" id="KW-0812">Transmembrane</keyword>
<feature type="transmembrane region" description="Helical" evidence="9">
    <location>
        <begin position="388"/>
        <end position="406"/>
    </location>
</feature>
<feature type="region of interest" description="Disordered" evidence="8">
    <location>
        <begin position="1"/>
        <end position="27"/>
    </location>
</feature>
<feature type="transmembrane region" description="Helical" evidence="9">
    <location>
        <begin position="492"/>
        <end position="511"/>
    </location>
</feature>
<keyword evidence="3" id="KW-1003">Cell membrane</keyword>
<dbReference type="InterPro" id="IPR002293">
    <property type="entry name" value="AA/rel_permease1"/>
</dbReference>
<evidence type="ECO:0000256" key="5">
    <source>
        <dbReference type="ARBA" id="ARBA00022989"/>
    </source>
</evidence>
<dbReference type="Proteomes" id="UP000028582">
    <property type="component" value="Unassembled WGS sequence"/>
</dbReference>
<dbReference type="PANTHER" id="PTHR45826">
    <property type="entry name" value="POLYAMINE TRANSPORTER PUT1"/>
    <property type="match status" value="1"/>
</dbReference>
<feature type="transmembrane region" description="Helical" evidence="9">
    <location>
        <begin position="517"/>
        <end position="535"/>
    </location>
</feature>
<comment type="caution">
    <text evidence="10">The sequence shown here is derived from an EMBL/GenBank/DDBJ whole genome shotgun (WGS) entry which is preliminary data.</text>
</comment>
<dbReference type="Pfam" id="PF13520">
    <property type="entry name" value="AA_permease_2"/>
    <property type="match status" value="1"/>
</dbReference>
<sequence>MRHGSPRPHTSSAITGDAEAFSDSSTDFQSLQTPQSVQFVTNSKVFDPSDVGEQLQWAHEGEIYTLRRQQQQVPHSRPPRDQILSTATLLALSYFVVGNGPEGGEAVIVTAGPLVGLVTLIIFPLVYFIPMGFLLTELVSAIPEAGGHAYWVALAFGPAWGLQAGFWAWVGNCMHCAAYVSIGVSVIYRVLGWEDMPVLEYTMRAGISMLLALASFFQLRVVGYAAGAIIVFILVPFAVGYLMLVVSYVVANVCGAYAQLIAVWSAVRAEHWENLSVIPDATMKAEDKRLGYGSLVTVLAWNFNGYQNLSVFAKCVRDPPRTFRRVMLISLVLIPLSYLVPIIPVIALGEPDWTSWTGSSSAIYYAGKHLGGSICKVWITVLSLLCDAGLYIGSLLCSVFLACGMAEKDFAPFSLRFSGIAWPSVHGIDHSVIFCSLAIILIVVTTTIEDMILISNALSGLETMALITAAVKLRVTMPDLPRSTYLCGSSHVLLMTASLIVPFAVSGFVVIWAFTELIPAVLTGVFLFSGIIYGLQSDLKDFHHTYESVRTSN</sequence>
<gene>
    <name evidence="10" type="ORF">F444_10894</name>
</gene>
<feature type="transmembrane region" description="Helical" evidence="9">
    <location>
        <begin position="326"/>
        <end position="347"/>
    </location>
</feature>
<accession>A0A081A2N6</accession>
<comment type="similarity">
    <text evidence="7">Belongs to the amino acid-polyamine-organocation (APC) superfamily. Polyamine:cation symporter (PHS) (TC 2.A.3.12) family.</text>
</comment>
<dbReference type="GO" id="GO:0005886">
    <property type="term" value="C:plasma membrane"/>
    <property type="evidence" value="ECO:0007669"/>
    <property type="project" value="UniProtKB-SubCell"/>
</dbReference>
<evidence type="ECO:0008006" key="12">
    <source>
        <dbReference type="Google" id="ProtNLM"/>
    </source>
</evidence>
<dbReference type="AlphaFoldDB" id="A0A081A2N6"/>
<keyword evidence="6 9" id="KW-0472">Membrane</keyword>
<evidence type="ECO:0000256" key="4">
    <source>
        <dbReference type="ARBA" id="ARBA00022692"/>
    </source>
</evidence>
<dbReference type="PANTHER" id="PTHR45826:SF2">
    <property type="entry name" value="AMINO ACID TRANSPORTER"/>
    <property type="match status" value="1"/>
</dbReference>
<organism evidence="10 11">
    <name type="scientific">Phytophthora nicotianae P1976</name>
    <dbReference type="NCBI Taxonomy" id="1317066"/>
    <lineage>
        <taxon>Eukaryota</taxon>
        <taxon>Sar</taxon>
        <taxon>Stramenopiles</taxon>
        <taxon>Oomycota</taxon>
        <taxon>Peronosporomycetes</taxon>
        <taxon>Peronosporales</taxon>
        <taxon>Peronosporaceae</taxon>
        <taxon>Phytophthora</taxon>
    </lineage>
</organism>
<feature type="transmembrane region" description="Helical" evidence="9">
    <location>
        <begin position="166"/>
        <end position="188"/>
    </location>
</feature>
<dbReference type="EMBL" id="ANJA01001954">
    <property type="protein sequence ID" value="ETO73147.1"/>
    <property type="molecule type" value="Genomic_DNA"/>
</dbReference>
<keyword evidence="2" id="KW-0813">Transport</keyword>
<dbReference type="OrthoDB" id="5982228at2759"/>
<feature type="transmembrane region" description="Helical" evidence="9">
    <location>
        <begin position="106"/>
        <end position="129"/>
    </location>
</feature>
<evidence type="ECO:0000256" key="1">
    <source>
        <dbReference type="ARBA" id="ARBA00004651"/>
    </source>
</evidence>
<evidence type="ECO:0000256" key="8">
    <source>
        <dbReference type="SAM" id="MobiDB-lite"/>
    </source>
</evidence>
<name>A0A081A2N6_PHYNI</name>
<dbReference type="Gene3D" id="1.20.1740.10">
    <property type="entry name" value="Amino acid/polyamine transporter I"/>
    <property type="match status" value="1"/>
</dbReference>
<evidence type="ECO:0000256" key="9">
    <source>
        <dbReference type="SAM" id="Phobius"/>
    </source>
</evidence>
<feature type="transmembrane region" description="Helical" evidence="9">
    <location>
        <begin position="241"/>
        <end position="267"/>
    </location>
</feature>
<reference evidence="10 11" key="1">
    <citation type="submission" date="2013-11" db="EMBL/GenBank/DDBJ databases">
        <title>The Genome Sequence of Phytophthora parasitica P1976.</title>
        <authorList>
            <consortium name="The Broad Institute Genomics Platform"/>
            <person name="Russ C."/>
            <person name="Tyler B."/>
            <person name="Panabieres F."/>
            <person name="Shan W."/>
            <person name="Tripathy S."/>
            <person name="Grunwald N."/>
            <person name="Machado M."/>
            <person name="Johnson C.S."/>
            <person name="Walker B."/>
            <person name="Young S."/>
            <person name="Zeng Q."/>
            <person name="Gargeya S."/>
            <person name="Fitzgerald M."/>
            <person name="Haas B."/>
            <person name="Abouelleil A."/>
            <person name="Allen A.W."/>
            <person name="Alvarado L."/>
            <person name="Arachchi H.M."/>
            <person name="Berlin A.M."/>
            <person name="Chapman S.B."/>
            <person name="Gainer-Dewar J."/>
            <person name="Goldberg J."/>
            <person name="Griggs A."/>
            <person name="Gujja S."/>
            <person name="Hansen M."/>
            <person name="Howarth C."/>
            <person name="Imamovic A."/>
            <person name="Ireland A."/>
            <person name="Larimer J."/>
            <person name="McCowan C."/>
            <person name="Murphy C."/>
            <person name="Pearson M."/>
            <person name="Poon T.W."/>
            <person name="Priest M."/>
            <person name="Roberts A."/>
            <person name="Saif S."/>
            <person name="Shea T."/>
            <person name="Sisk P."/>
            <person name="Sykes S."/>
            <person name="Wortman J."/>
            <person name="Nusbaum C."/>
            <person name="Birren B."/>
        </authorList>
    </citation>
    <scope>NUCLEOTIDE SEQUENCE [LARGE SCALE GENOMIC DNA]</scope>
    <source>
        <strain evidence="10 11">P1976</strain>
    </source>
</reference>
<evidence type="ECO:0000313" key="11">
    <source>
        <dbReference type="Proteomes" id="UP000028582"/>
    </source>
</evidence>
<proteinExistence type="inferred from homology"/>